<dbReference type="CDD" id="cd01700">
    <property type="entry name" value="PolY_Pol_V_umuC"/>
    <property type="match status" value="1"/>
</dbReference>
<dbReference type="GO" id="GO:0005829">
    <property type="term" value="C:cytosol"/>
    <property type="evidence" value="ECO:0007669"/>
    <property type="project" value="TreeGrafter"/>
</dbReference>
<dbReference type="GO" id="GO:0042276">
    <property type="term" value="P:error-prone translesion synthesis"/>
    <property type="evidence" value="ECO:0007669"/>
    <property type="project" value="TreeGrafter"/>
</dbReference>
<dbReference type="SUPFAM" id="SSF100879">
    <property type="entry name" value="Lesion bypass DNA polymerase (Y-family), little finger domain"/>
    <property type="match status" value="1"/>
</dbReference>
<dbReference type="GO" id="GO:0009432">
    <property type="term" value="P:SOS response"/>
    <property type="evidence" value="ECO:0007669"/>
    <property type="project" value="TreeGrafter"/>
</dbReference>
<dbReference type="InterPro" id="IPR001126">
    <property type="entry name" value="UmuC"/>
</dbReference>
<dbReference type="InterPro" id="IPR043128">
    <property type="entry name" value="Rev_trsase/Diguanyl_cyclase"/>
</dbReference>
<name>A0A429ZX04_9ENTE</name>
<dbReference type="SUPFAM" id="SSF56672">
    <property type="entry name" value="DNA/RNA polymerases"/>
    <property type="match status" value="1"/>
</dbReference>
<keyword evidence="3" id="KW-0548">Nucleotidyltransferase</keyword>
<dbReference type="InterPro" id="IPR036775">
    <property type="entry name" value="DNA_pol_Y-fam_lit_finger_sf"/>
</dbReference>
<evidence type="ECO:0000256" key="3">
    <source>
        <dbReference type="ARBA" id="ARBA00022695"/>
    </source>
</evidence>
<dbReference type="Proteomes" id="UP000288197">
    <property type="component" value="Unassembled WGS sequence"/>
</dbReference>
<dbReference type="GO" id="GO:0006260">
    <property type="term" value="P:DNA replication"/>
    <property type="evidence" value="ECO:0007669"/>
    <property type="project" value="UniProtKB-KW"/>
</dbReference>
<sequence>MKSFYASVECVEHGEDPSEALLVVMSREDQPGGLALSASPMAKKVLGITNVTRKYEIPYHKDLMIVPPRMNLYLEKNREINAIFRRYVGDEDIWIYSVDETFVRVNASQKLFNLTPYEFARRFQKEILQKLGLYCTIGIGDNMLLSKLALDNAAKENQDMIATWHYEDVPNTVWKIPKMTDFWGINKKTELRLQRKGIQSIYDLAHYDFFYMKDAMGVMGQQLVAHAWGIDRTDISDRHVAKSKSIGNSQVLMKDYVHSAETKIVLKEMAEQVAARLRNQGVKTECIHISVGYSRNEGESGFSRQMKIPSTNLSKEIVAHALLLFDKFYKGAAVRNLGVHCSKLTDDTLLQLNLFEEPEEVISTYVLDKAVDKIRRNYGFGSIVHASSLMEGATAINRSNLVGGHAGGMEGITWN</sequence>
<dbReference type="Gene3D" id="3.30.1490.100">
    <property type="entry name" value="DNA polymerase, Y-family, little finger domain"/>
    <property type="match status" value="1"/>
</dbReference>
<feature type="domain" description="UmuC" evidence="6">
    <location>
        <begin position="1"/>
        <end position="186"/>
    </location>
</feature>
<organism evidence="7 8">
    <name type="scientific">Vagococcus fluvialis</name>
    <dbReference type="NCBI Taxonomy" id="2738"/>
    <lineage>
        <taxon>Bacteria</taxon>
        <taxon>Bacillati</taxon>
        <taxon>Bacillota</taxon>
        <taxon>Bacilli</taxon>
        <taxon>Lactobacillales</taxon>
        <taxon>Enterococcaceae</taxon>
        <taxon>Vagococcus</taxon>
    </lineage>
</organism>
<dbReference type="AlphaFoldDB" id="A0A429ZX04"/>
<evidence type="ECO:0000313" key="7">
    <source>
        <dbReference type="EMBL" id="RST98378.1"/>
    </source>
</evidence>
<gene>
    <name evidence="7" type="ORF">CBF32_13070</name>
</gene>
<keyword evidence="8" id="KW-1185">Reference proteome</keyword>
<dbReference type="GO" id="GO:0003887">
    <property type="term" value="F:DNA-directed DNA polymerase activity"/>
    <property type="evidence" value="ECO:0007669"/>
    <property type="project" value="UniProtKB-KW"/>
</dbReference>
<dbReference type="Gene3D" id="3.30.70.270">
    <property type="match status" value="1"/>
</dbReference>
<dbReference type="OrthoDB" id="9808813at2"/>
<evidence type="ECO:0000256" key="4">
    <source>
        <dbReference type="ARBA" id="ARBA00022705"/>
    </source>
</evidence>
<keyword evidence="5" id="KW-0239">DNA-directed DNA polymerase</keyword>
<evidence type="ECO:0000256" key="2">
    <source>
        <dbReference type="ARBA" id="ARBA00022457"/>
    </source>
</evidence>
<dbReference type="GO" id="GO:0006281">
    <property type="term" value="P:DNA repair"/>
    <property type="evidence" value="ECO:0007669"/>
    <property type="project" value="InterPro"/>
</dbReference>
<keyword evidence="5" id="KW-0808">Transferase</keyword>
<accession>A0A429ZX04</accession>
<dbReference type="PROSITE" id="PS50173">
    <property type="entry name" value="UMUC"/>
    <property type="match status" value="1"/>
</dbReference>
<evidence type="ECO:0000256" key="1">
    <source>
        <dbReference type="ARBA" id="ARBA00010945"/>
    </source>
</evidence>
<dbReference type="InterPro" id="IPR017961">
    <property type="entry name" value="DNA_pol_Y-fam_little_finger"/>
</dbReference>
<dbReference type="Gene3D" id="3.40.1170.60">
    <property type="match status" value="1"/>
</dbReference>
<dbReference type="Gene3D" id="1.10.150.20">
    <property type="entry name" value="5' to 3' exonuclease, C-terminal subdomain"/>
    <property type="match status" value="1"/>
</dbReference>
<dbReference type="Pfam" id="PF11799">
    <property type="entry name" value="IMS_C"/>
    <property type="match status" value="1"/>
</dbReference>
<dbReference type="GO" id="GO:0003684">
    <property type="term" value="F:damaged DNA binding"/>
    <property type="evidence" value="ECO:0007669"/>
    <property type="project" value="InterPro"/>
</dbReference>
<dbReference type="PANTHER" id="PTHR11076">
    <property type="entry name" value="DNA REPAIR POLYMERASE UMUC / TRANSFERASE FAMILY MEMBER"/>
    <property type="match status" value="1"/>
</dbReference>
<dbReference type="Pfam" id="PF00817">
    <property type="entry name" value="IMS"/>
    <property type="match status" value="1"/>
</dbReference>
<evidence type="ECO:0000259" key="6">
    <source>
        <dbReference type="PROSITE" id="PS50173"/>
    </source>
</evidence>
<evidence type="ECO:0000313" key="8">
    <source>
        <dbReference type="Proteomes" id="UP000288197"/>
    </source>
</evidence>
<dbReference type="RefSeq" id="WP_114290566.1">
    <property type="nucleotide sequence ID" value="NZ_CP081461.1"/>
</dbReference>
<comment type="similarity">
    <text evidence="1">Belongs to the DNA polymerase type-Y family.</text>
</comment>
<protein>
    <submittedName>
        <fullName evidence="7">Excinuclease ABC subunit A</fullName>
    </submittedName>
</protein>
<dbReference type="PANTHER" id="PTHR11076:SF35">
    <property type="entry name" value="DNA REPAIR PROTEIN HOMOLOG YOBH"/>
    <property type="match status" value="1"/>
</dbReference>
<keyword evidence="2" id="KW-0515">Mutator protein</keyword>
<comment type="caution">
    <text evidence="7">The sequence shown here is derived from an EMBL/GenBank/DDBJ whole genome shotgun (WGS) entry which is preliminary data.</text>
</comment>
<keyword evidence="4" id="KW-0235">DNA replication</keyword>
<evidence type="ECO:0000256" key="5">
    <source>
        <dbReference type="ARBA" id="ARBA00022932"/>
    </source>
</evidence>
<proteinExistence type="inferred from homology"/>
<dbReference type="EMBL" id="NGJX01000022">
    <property type="protein sequence ID" value="RST98378.1"/>
    <property type="molecule type" value="Genomic_DNA"/>
</dbReference>
<reference evidence="7 8" key="1">
    <citation type="submission" date="2017-05" db="EMBL/GenBank/DDBJ databases">
        <title>Vagococcus spp. assemblies.</title>
        <authorList>
            <person name="Gulvik C.A."/>
        </authorList>
    </citation>
    <scope>NUCLEOTIDE SEQUENCE [LARGE SCALE GENOMIC DNA]</scope>
    <source>
        <strain evidence="7 8">NCFB 2497</strain>
    </source>
</reference>
<dbReference type="GeneID" id="63147569"/>
<dbReference type="InterPro" id="IPR050116">
    <property type="entry name" value="DNA_polymerase-Y"/>
</dbReference>
<dbReference type="InterPro" id="IPR043502">
    <property type="entry name" value="DNA/RNA_pol_sf"/>
</dbReference>